<dbReference type="SMART" id="SM00490">
    <property type="entry name" value="HELICc"/>
    <property type="match status" value="1"/>
</dbReference>
<comment type="caution">
    <text evidence="12">The sequence shown here is derived from an EMBL/GenBank/DDBJ whole genome shotgun (WGS) entry which is preliminary data.</text>
</comment>
<evidence type="ECO:0000256" key="6">
    <source>
        <dbReference type="ARBA" id="ARBA00023125"/>
    </source>
</evidence>
<dbReference type="Pfam" id="PF18337">
    <property type="entry name" value="Tudor_RapA"/>
    <property type="match status" value="1"/>
</dbReference>
<dbReference type="PROSITE" id="PS51192">
    <property type="entry name" value="HELICASE_ATP_BIND_1"/>
    <property type="match status" value="1"/>
</dbReference>
<dbReference type="Gene3D" id="3.30.360.80">
    <property type="match status" value="1"/>
</dbReference>
<dbReference type="SUPFAM" id="SSF52540">
    <property type="entry name" value="P-loop containing nucleoside triphosphate hydrolases"/>
    <property type="match status" value="2"/>
</dbReference>
<dbReference type="Gene3D" id="3.40.50.300">
    <property type="entry name" value="P-loop containing nucleotide triphosphate hydrolases"/>
    <property type="match status" value="1"/>
</dbReference>
<dbReference type="PANTHER" id="PTHR45766:SF6">
    <property type="entry name" value="SWI_SNF-RELATED MATRIX-ASSOCIATED ACTIN-DEPENDENT REGULATOR OF CHROMATIN SUBFAMILY A-LIKE PROTEIN 1"/>
    <property type="match status" value="1"/>
</dbReference>
<dbReference type="Pfam" id="PF00176">
    <property type="entry name" value="SNF2-rel_dom"/>
    <property type="match status" value="1"/>
</dbReference>
<sequence length="938" mass="107536">MESHMRFVPGQKWLSVAEPELGMGEILRTDDRTVSLLFEMTQEERTYAHAQAPITRVRFIQGDQIKNRDKGVMIVTTIKEQAGIFTYYGKHGGENISITETELDPNTTFSKAEDRLLTKQLDDNDWFNLRYHTLQRLAYLAETKSRGLYGARVSLIPHQLYIASEVAKRYAPRVLLADEVGLGKTIEAGLIIHQQLKTSRSQRILVIVPHALTFQWFVEMIRRFNLRFTILDEERCLQIESDNAPVLKTEDKQKDISITNPFDAQQTMLCSINLFINNETRLTQVLETQWDLVIVDEAHHLNWSRESSSVEYEIVEKISRITEGLLLLTATPEQLGEAGHFARLRLLDPHRFYSYERFQKEQVDFQKVAEKAQLMLAAESGSSPLSPSASASRTNQRMIEQLLDQHGTGRVLFRNVRSSISGFPRRIMNAHPLPRPEKYTDSNKFYPELLVKNWVNFDPRVDWLIRLLSENSKKHLVICAHKKIAIELEKKIKDSTSIRSTVFHEDMDLVARDRSANYFSESYKGAQVIICSEIGSEGRNFQFASHLVLFDLPLGPDPLEQRIGRLDRIGQKNDVQIHVPYLADTAMEKLYHWFHEGMDLFSSPNPIAQALFDKNFDNFLNLDQTKFIEKMKNENKYRNEIAMKGRDRLLEFNSHRPEISDGLVRDIAQNQGGAALEAYMEESFRLFGLESEPLNDNIFNVKPTDAMLRNVSVSAETTDHFHYPELPEDGIRITYDRATALAREDVNFFTWEHPIVQQALDIVMSDVTGNSTAITIKAKSIASGTILLETLHLVQCPGSSNLQVDRYLPPSIYRSLITPSLSNIANQCPFNEFTDNAINISPAILNQIIENQANEIKKMLIKSSEESNDHLNTKKLDAEEETERKFDAEIIRLDSLMKVNPNVREEELEYLHKTKISVLDAIKNATMRLDAIRLIVVV</sequence>
<proteinExistence type="inferred from homology"/>
<feature type="binding site" evidence="9">
    <location>
        <begin position="178"/>
        <end position="185"/>
    </location>
    <ligand>
        <name>ATP</name>
        <dbReference type="ChEBI" id="CHEBI:30616"/>
    </ligand>
</feature>
<dbReference type="InterPro" id="IPR038718">
    <property type="entry name" value="SNF2-like_sf"/>
</dbReference>
<evidence type="ECO:0000256" key="4">
    <source>
        <dbReference type="ARBA" id="ARBA00022840"/>
    </source>
</evidence>
<accession>A0A520RYM3</accession>
<dbReference type="AlphaFoldDB" id="A0A520RYM3"/>
<dbReference type="InterPro" id="IPR040766">
    <property type="entry name" value="Tudor_2_RapA"/>
</dbReference>
<dbReference type="InterPro" id="IPR040765">
    <property type="entry name" value="Tudor_1_RapA"/>
</dbReference>
<evidence type="ECO:0000259" key="11">
    <source>
        <dbReference type="PROSITE" id="PS51194"/>
    </source>
</evidence>
<dbReference type="Pfam" id="PF12137">
    <property type="entry name" value="RapA_C"/>
    <property type="match status" value="1"/>
</dbReference>
<organism evidence="12 13">
    <name type="scientific">OM182 bacterium</name>
    <dbReference type="NCBI Taxonomy" id="2510334"/>
    <lineage>
        <taxon>Bacteria</taxon>
        <taxon>Pseudomonadati</taxon>
        <taxon>Pseudomonadota</taxon>
        <taxon>Gammaproteobacteria</taxon>
        <taxon>OMG group</taxon>
        <taxon>OM182 clade</taxon>
    </lineage>
</organism>
<keyword evidence="8 9" id="KW-0804">Transcription</keyword>
<name>A0A520RYM3_9GAMM</name>
<evidence type="ECO:0000256" key="3">
    <source>
        <dbReference type="ARBA" id="ARBA00022806"/>
    </source>
</evidence>
<dbReference type="Gene3D" id="2.30.30.140">
    <property type="match status" value="1"/>
</dbReference>
<comment type="function">
    <text evidence="9">Transcription regulator that activates transcription by stimulating RNA polymerase (RNAP) recycling in case of stress conditions such as supercoiled DNA or high salt concentrations. Probably acts by releasing the RNAP, when it is trapped or immobilized on tightly supercoiled DNA. Does not activate transcription on linear DNA. Probably not involved in DNA repair.</text>
</comment>
<dbReference type="HAMAP" id="MF_01821">
    <property type="entry name" value="Helicase_RapA"/>
    <property type="match status" value="1"/>
</dbReference>
<dbReference type="NCBIfam" id="NF003426">
    <property type="entry name" value="PRK04914.1"/>
    <property type="match status" value="1"/>
</dbReference>
<evidence type="ECO:0000256" key="2">
    <source>
        <dbReference type="ARBA" id="ARBA00022801"/>
    </source>
</evidence>
<dbReference type="InterPro" id="IPR023949">
    <property type="entry name" value="Helicase_RapA"/>
</dbReference>
<evidence type="ECO:0000256" key="9">
    <source>
        <dbReference type="HAMAP-Rule" id="MF_01821"/>
    </source>
</evidence>
<keyword evidence="2 9" id="KW-0378">Hydrolase</keyword>
<dbReference type="GO" id="GO:0016817">
    <property type="term" value="F:hydrolase activity, acting on acid anhydrides"/>
    <property type="evidence" value="ECO:0007669"/>
    <property type="project" value="InterPro"/>
</dbReference>
<dbReference type="Pfam" id="PF00271">
    <property type="entry name" value="Helicase_C"/>
    <property type="match status" value="1"/>
</dbReference>
<reference evidence="12 13" key="1">
    <citation type="submission" date="2019-02" db="EMBL/GenBank/DDBJ databases">
        <title>Prokaryotic population dynamics and viral predation in marine succession experiment using metagenomics: the confinement effect.</title>
        <authorList>
            <person name="Haro-Moreno J.M."/>
            <person name="Rodriguez-Valera F."/>
            <person name="Lopez-Perez M."/>
        </authorList>
    </citation>
    <scope>NUCLEOTIDE SEQUENCE [LARGE SCALE GENOMIC DNA]</scope>
    <source>
        <strain evidence="12">MED-G157</strain>
    </source>
</reference>
<dbReference type="Gene3D" id="2.30.30.930">
    <property type="match status" value="1"/>
</dbReference>
<keyword evidence="5 9" id="KW-0805">Transcription regulation</keyword>
<dbReference type="PROSITE" id="PS51194">
    <property type="entry name" value="HELICASE_CTER"/>
    <property type="match status" value="1"/>
</dbReference>
<dbReference type="Pfam" id="PF18339">
    <property type="entry name" value="Tudor_1_RapA"/>
    <property type="match status" value="1"/>
</dbReference>
<dbReference type="InterPro" id="IPR014001">
    <property type="entry name" value="Helicase_ATP-bd"/>
</dbReference>
<evidence type="ECO:0000256" key="8">
    <source>
        <dbReference type="ARBA" id="ARBA00023163"/>
    </source>
</evidence>
<comment type="similarity">
    <text evidence="9">Belongs to the SNF2/RAD54 helicase family. RapA subfamily.</text>
</comment>
<dbReference type="GO" id="GO:0005524">
    <property type="term" value="F:ATP binding"/>
    <property type="evidence" value="ECO:0007669"/>
    <property type="project" value="UniProtKB-UniRule"/>
</dbReference>
<evidence type="ECO:0000256" key="5">
    <source>
        <dbReference type="ARBA" id="ARBA00023015"/>
    </source>
</evidence>
<evidence type="ECO:0000313" key="13">
    <source>
        <dbReference type="Proteomes" id="UP000316199"/>
    </source>
</evidence>
<keyword evidence="4 9" id="KW-0067">ATP-binding</keyword>
<dbReference type="GO" id="GO:0006355">
    <property type="term" value="P:regulation of DNA-templated transcription"/>
    <property type="evidence" value="ECO:0007669"/>
    <property type="project" value="UniProtKB-UniRule"/>
</dbReference>
<comment type="subunit">
    <text evidence="9">Interacts with the RNAP. Has a higher affinity for the core RNAP than for the holoenzyme. Its ATPase activity is stimulated by binding to RNAP.</text>
</comment>
<dbReference type="CDD" id="cd18793">
    <property type="entry name" value="SF2_C_SNF"/>
    <property type="match status" value="1"/>
</dbReference>
<dbReference type="Gene3D" id="3.40.50.10810">
    <property type="entry name" value="Tandem AAA-ATPase domain"/>
    <property type="match status" value="1"/>
</dbReference>
<dbReference type="InterPro" id="IPR001650">
    <property type="entry name" value="Helicase_C-like"/>
</dbReference>
<dbReference type="Gene3D" id="6.10.140.1500">
    <property type="match status" value="1"/>
</dbReference>
<dbReference type="InterPro" id="IPR027417">
    <property type="entry name" value="P-loop_NTPase"/>
</dbReference>
<dbReference type="GO" id="GO:0003677">
    <property type="term" value="F:DNA binding"/>
    <property type="evidence" value="ECO:0007669"/>
    <property type="project" value="UniProtKB-KW"/>
</dbReference>
<keyword evidence="6 9" id="KW-0238">DNA-binding</keyword>
<dbReference type="Proteomes" id="UP000316199">
    <property type="component" value="Unassembled WGS sequence"/>
</dbReference>
<dbReference type="CDD" id="cd18011">
    <property type="entry name" value="DEXDc_RapA"/>
    <property type="match status" value="1"/>
</dbReference>
<dbReference type="EMBL" id="SHAG01000040">
    <property type="protein sequence ID" value="RZO75287.1"/>
    <property type="molecule type" value="Genomic_DNA"/>
</dbReference>
<evidence type="ECO:0000313" key="12">
    <source>
        <dbReference type="EMBL" id="RZO75287.1"/>
    </source>
</evidence>
<evidence type="ECO:0000256" key="7">
    <source>
        <dbReference type="ARBA" id="ARBA00023159"/>
    </source>
</evidence>
<keyword evidence="3 9" id="KW-0347">Helicase</keyword>
<evidence type="ECO:0000259" key="10">
    <source>
        <dbReference type="PROSITE" id="PS51192"/>
    </source>
</evidence>
<keyword evidence="7 9" id="KW-0010">Activator</keyword>
<evidence type="ECO:0000256" key="1">
    <source>
        <dbReference type="ARBA" id="ARBA00022741"/>
    </source>
</evidence>
<dbReference type="EC" id="3.6.4.-" evidence="9"/>
<keyword evidence="1 9" id="KW-0547">Nucleotide-binding</keyword>
<dbReference type="GO" id="GO:0004386">
    <property type="term" value="F:helicase activity"/>
    <property type="evidence" value="ECO:0007669"/>
    <property type="project" value="UniProtKB-UniRule"/>
</dbReference>
<feature type="domain" description="Helicase C-terminal" evidence="11">
    <location>
        <begin position="460"/>
        <end position="615"/>
    </location>
</feature>
<gene>
    <name evidence="9 12" type="primary">rapA</name>
    <name evidence="12" type="ORF">EVA68_07365</name>
</gene>
<dbReference type="PANTHER" id="PTHR45766">
    <property type="entry name" value="DNA ANNEALING HELICASE AND ENDONUCLEASE ZRANB3 FAMILY MEMBER"/>
    <property type="match status" value="1"/>
</dbReference>
<dbReference type="SMART" id="SM00487">
    <property type="entry name" value="DEXDc"/>
    <property type="match status" value="1"/>
</dbReference>
<dbReference type="InterPro" id="IPR049730">
    <property type="entry name" value="SNF2/RAD54-like_C"/>
</dbReference>
<dbReference type="InterPro" id="IPR000330">
    <property type="entry name" value="SNF2_N"/>
</dbReference>
<protein>
    <recommendedName>
        <fullName evidence="9">RNA polymerase-associated protein RapA</fullName>
        <ecNumber evidence="9">3.6.4.-</ecNumber>
    </recommendedName>
    <alternativeName>
        <fullName evidence="9">ATP-dependent helicase HepA</fullName>
    </alternativeName>
</protein>
<dbReference type="InterPro" id="IPR057342">
    <property type="entry name" value="DEXDc_RapA"/>
</dbReference>
<feature type="domain" description="Helicase ATP-binding" evidence="10">
    <location>
        <begin position="165"/>
        <end position="350"/>
    </location>
</feature>
<dbReference type="InterPro" id="IPR022737">
    <property type="entry name" value="RapA_C"/>
</dbReference>
<feature type="short sequence motif" description="DEAH box" evidence="9">
    <location>
        <begin position="296"/>
        <end position="299"/>
    </location>
</feature>